<sequence>MNLLEKDSVHKFVKKVLEVLRLNWTNLMARCIKETSLLDEF</sequence>
<reference evidence="1" key="1">
    <citation type="submission" date="2018-11" db="EMBL/GenBank/DDBJ databases">
        <authorList>
            <consortium name="Genoscope - CEA"/>
            <person name="William W."/>
        </authorList>
    </citation>
    <scope>NUCLEOTIDE SEQUENCE</scope>
</reference>
<name>A0A3P5YYG3_BRACM</name>
<proteinExistence type="predicted"/>
<organism evidence="1">
    <name type="scientific">Brassica campestris</name>
    <name type="common">Field mustard</name>
    <dbReference type="NCBI Taxonomy" id="3711"/>
    <lineage>
        <taxon>Eukaryota</taxon>
        <taxon>Viridiplantae</taxon>
        <taxon>Streptophyta</taxon>
        <taxon>Embryophyta</taxon>
        <taxon>Tracheophyta</taxon>
        <taxon>Spermatophyta</taxon>
        <taxon>Magnoliopsida</taxon>
        <taxon>eudicotyledons</taxon>
        <taxon>Gunneridae</taxon>
        <taxon>Pentapetalae</taxon>
        <taxon>rosids</taxon>
        <taxon>malvids</taxon>
        <taxon>Brassicales</taxon>
        <taxon>Brassicaceae</taxon>
        <taxon>Brassiceae</taxon>
        <taxon>Brassica</taxon>
    </lineage>
</organism>
<protein>
    <submittedName>
        <fullName evidence="1">Uncharacterized protein</fullName>
    </submittedName>
</protein>
<evidence type="ECO:0000313" key="1">
    <source>
        <dbReference type="EMBL" id="VDC65791.1"/>
    </source>
</evidence>
<dbReference type="AlphaFoldDB" id="A0A3P5YYG3"/>
<gene>
    <name evidence="1" type="ORF">BRAA06T24331Z</name>
</gene>
<accession>A0A3P5YYG3</accession>
<dbReference type="EMBL" id="LR031569">
    <property type="protein sequence ID" value="VDC65791.1"/>
    <property type="molecule type" value="Genomic_DNA"/>
</dbReference>